<dbReference type="OrthoDB" id="5067020at2"/>
<dbReference type="STRING" id="571915.CMUST_12440"/>
<reference evidence="1 2" key="1">
    <citation type="journal article" date="2015" name="Genome Announc.">
        <title>Complete Genome Sequence of the Type Strain Corynebacterium mustelae DSM 45274, Isolated from Various Tissues of a Male Ferret with Lethal Sepsis.</title>
        <authorList>
            <person name="Ruckert C."/>
            <person name="Eimer J."/>
            <person name="Winkler A."/>
            <person name="Tauch A."/>
        </authorList>
    </citation>
    <scope>NUCLEOTIDE SEQUENCE [LARGE SCALE GENOMIC DNA]</scope>
    <source>
        <strain evidence="1 2">DSM 45274</strain>
    </source>
</reference>
<gene>
    <name evidence="1" type="ORF">CMUST_12440</name>
</gene>
<protein>
    <submittedName>
        <fullName evidence="1">Putative DUF1697 family protein</fullName>
    </submittedName>
</protein>
<dbReference type="AlphaFoldDB" id="A0A0G3H055"/>
<keyword evidence="2" id="KW-1185">Reference proteome</keyword>
<dbReference type="RefSeq" id="WP_047262755.1">
    <property type="nucleotide sequence ID" value="NZ_CP011542.1"/>
</dbReference>
<organism evidence="1 2">
    <name type="scientific">Corynebacterium mustelae</name>
    <dbReference type="NCBI Taxonomy" id="571915"/>
    <lineage>
        <taxon>Bacteria</taxon>
        <taxon>Bacillati</taxon>
        <taxon>Actinomycetota</taxon>
        <taxon>Actinomycetes</taxon>
        <taxon>Mycobacteriales</taxon>
        <taxon>Corynebacteriaceae</taxon>
        <taxon>Corynebacterium</taxon>
    </lineage>
</organism>
<dbReference type="KEGG" id="cmv:CMUST_12440"/>
<evidence type="ECO:0000313" key="1">
    <source>
        <dbReference type="EMBL" id="AKK06794.1"/>
    </source>
</evidence>
<dbReference type="SUPFAM" id="SSF160379">
    <property type="entry name" value="SP0830-like"/>
    <property type="match status" value="1"/>
</dbReference>
<dbReference type="InterPro" id="IPR012545">
    <property type="entry name" value="DUF1697"/>
</dbReference>
<name>A0A0G3H055_9CORY</name>
<sequence length="181" mass="19936">MLGTAGVNYVVFFRNMNLGHAGSPNRAQLEAAFRDAGCEAATSFQTNGTVIIATATPDKHTQQATETIAHTCGYDDAYFIIPIDRLKKIVINDGYAHHTNDDTYRETVTFFRSNTEPTWELPWTNPKNDVTIFAIDDGIALGTIRKRNNTAGSPTREIETATSGVATTRTRGTIIRLLKKI</sequence>
<evidence type="ECO:0000313" key="2">
    <source>
        <dbReference type="Proteomes" id="UP000035199"/>
    </source>
</evidence>
<dbReference type="Proteomes" id="UP000035199">
    <property type="component" value="Chromosome"/>
</dbReference>
<reference evidence="2" key="2">
    <citation type="submission" date="2015-05" db="EMBL/GenBank/DDBJ databases">
        <title>Complete genome sequence of Corynebacterium mustelae DSM 45274, isolated from various tissues of a male ferret with lethal sepsis.</title>
        <authorList>
            <person name="Ruckert C."/>
            <person name="Albersmeier A."/>
            <person name="Winkler A."/>
            <person name="Tauch A."/>
        </authorList>
    </citation>
    <scope>NUCLEOTIDE SEQUENCE [LARGE SCALE GENOMIC DNA]</scope>
    <source>
        <strain evidence="2">DSM 45274</strain>
    </source>
</reference>
<dbReference type="PATRIC" id="fig|571915.4.peg.2669"/>
<dbReference type="Pfam" id="PF08002">
    <property type="entry name" value="DUF1697"/>
    <property type="match status" value="1"/>
</dbReference>
<proteinExistence type="predicted"/>
<dbReference type="Gene3D" id="3.30.70.1280">
    <property type="entry name" value="SP0830-like domains"/>
    <property type="match status" value="1"/>
</dbReference>
<accession>A0A0G3H055</accession>
<dbReference type="EMBL" id="CP011542">
    <property type="protein sequence ID" value="AKK06794.1"/>
    <property type="molecule type" value="Genomic_DNA"/>
</dbReference>